<evidence type="ECO:0000256" key="5">
    <source>
        <dbReference type="PROSITE-ProRule" id="PRU00221"/>
    </source>
</evidence>
<dbReference type="PANTHER" id="PTHR44040">
    <property type="entry name" value="RETINOBLASTOMA-BINDING PROTEIN 5"/>
    <property type="match status" value="1"/>
</dbReference>
<feature type="domain" description="Anaphase-promoting complex subunit 4-like WD40" evidence="8">
    <location>
        <begin position="213"/>
        <end position="265"/>
    </location>
</feature>
<dbReference type="SUPFAM" id="SSF50978">
    <property type="entry name" value="WD40 repeat-like"/>
    <property type="match status" value="1"/>
</dbReference>
<sequence length="896" mass="103545">MLRQFAENNREHPHEDHFPHCVVDQLLSSKLDETKTIVDISPMCLSFNKQGSLLAVGYNEGSVLLWDYSTHNVVDRFFNITVDKQEEKKQSINKELNKEILEKQTISNVNQENNLQQIKEEKTKMSITINNNNIEKEQKQSQVNEKDPKIINLQNKEDQKEMEIEIKKEEIQEKEKVNENEKPIETRKPKGRGRGRGGGRGRSGNRGRGKQGSKAKKKQHVLTICWSCDGRKIIFGTIGNIVKIIDIVEHKIIKQFTFQSSIISLETNNNWCDLCLVNTLNEDPYLINISNCNKIQENFEEKSNKFNRKNEMGKQLETETDNKKEIEIEIEIEKEKEISLQKKDQKDMEIELIDKGKINSKDPNSSKNNYYFQGKRANLSIVSIVSNVNKHGSLSNIKVDHTEYVINSYIPNQDFLIKTRLAKKHKWLGVLRRPKVIKSKLYLKRRRVSCFSKDGESIFVSGSSSPSLIEFDTDTLEILGIFPIKLNARKKKQCFYDIKLAPNGKFVVLAAVDNFIRNLRIIGKKRFWGGDPNEKKTTTTTTTTTKKKKKTLNENTPRFRVTSRFGESVNRTIMFKVVYTNTSEYLLSASGRINEHKLFIVQADDGRLAHPAIEDPQGGDLSDIAVHPTDPVVVTCSNNSGAILVWDKNYADESSVFNPWFTKLLQNRIYIEREDEFDHFIDGEPVKKGLTLTEYSSEKIDLISLEKDFVLPNNPFPKIVLRKEDSPNIKNNIAKRTKSLKEIEDEINKSLEIQKKMQEIWEKKSVYVNEREEKRRAKILEWNKKKRIYPNNNLDDITIPMVHLFLRISPKKRKKNKSTQNNINQQNNSSNDSVTFTSSSSSSSSNNKLHRQKSKTNQKGGSNRTLARNQKSYLTQRFQENFQLQSILTKISSNYN</sequence>
<reference evidence="9" key="1">
    <citation type="submission" date="2022-08" db="EMBL/GenBank/DDBJ databases">
        <title>Novel sulfate-reducing endosymbionts in the free-living metamonad Anaeramoeba.</title>
        <authorList>
            <person name="Jerlstrom-Hultqvist J."/>
            <person name="Cepicka I."/>
            <person name="Gallot-Lavallee L."/>
            <person name="Salas-Leiva D."/>
            <person name="Curtis B.A."/>
            <person name="Zahonova K."/>
            <person name="Pipaliya S."/>
            <person name="Dacks J."/>
            <person name="Roger A.J."/>
        </authorList>
    </citation>
    <scope>NUCLEOTIDE SEQUENCE</scope>
    <source>
        <strain evidence="9">Schooner1</strain>
    </source>
</reference>
<keyword evidence="6" id="KW-0175">Coiled coil</keyword>
<protein>
    <submittedName>
        <fullName evidence="9">Retinoblastoma-binding protein</fullName>
    </submittedName>
</protein>
<evidence type="ECO:0000256" key="4">
    <source>
        <dbReference type="ARBA" id="ARBA00023242"/>
    </source>
</evidence>
<dbReference type="InterPro" id="IPR001680">
    <property type="entry name" value="WD40_rpt"/>
</dbReference>
<dbReference type="PROSITE" id="PS50082">
    <property type="entry name" value="WD_REPEATS_2"/>
    <property type="match status" value="1"/>
</dbReference>
<evidence type="ECO:0000256" key="3">
    <source>
        <dbReference type="ARBA" id="ARBA00022737"/>
    </source>
</evidence>
<evidence type="ECO:0000313" key="9">
    <source>
        <dbReference type="EMBL" id="KAJ6255700.1"/>
    </source>
</evidence>
<dbReference type="Proteomes" id="UP001150062">
    <property type="component" value="Unassembled WGS sequence"/>
</dbReference>
<feature type="compositionally biased region" description="Basic and acidic residues" evidence="7">
    <location>
        <begin position="174"/>
        <end position="188"/>
    </location>
</feature>
<dbReference type="InterPro" id="IPR015943">
    <property type="entry name" value="WD40/YVTN_repeat-like_dom_sf"/>
</dbReference>
<proteinExistence type="predicted"/>
<feature type="region of interest" description="Disordered" evidence="7">
    <location>
        <begin position="174"/>
        <end position="216"/>
    </location>
</feature>
<feature type="coiled-coil region" evidence="6">
    <location>
        <begin position="309"/>
        <end position="343"/>
    </location>
</feature>
<dbReference type="PANTHER" id="PTHR44040:SF1">
    <property type="entry name" value="RETINOBLASTOMA-BINDING PROTEIN 5"/>
    <property type="match status" value="1"/>
</dbReference>
<feature type="compositionally biased region" description="Polar residues" evidence="7">
    <location>
        <begin position="857"/>
        <end position="866"/>
    </location>
</feature>
<evidence type="ECO:0000256" key="7">
    <source>
        <dbReference type="SAM" id="MobiDB-lite"/>
    </source>
</evidence>
<accession>A0ABQ8ZG54</accession>
<feature type="compositionally biased region" description="Basic residues" evidence="7">
    <location>
        <begin position="189"/>
        <end position="216"/>
    </location>
</feature>
<feature type="compositionally biased region" description="Low complexity" evidence="7">
    <location>
        <begin position="818"/>
        <end position="847"/>
    </location>
</feature>
<dbReference type="EMBL" id="JAOAOG010000003">
    <property type="protein sequence ID" value="KAJ6255700.1"/>
    <property type="molecule type" value="Genomic_DNA"/>
</dbReference>
<keyword evidence="10" id="KW-1185">Reference proteome</keyword>
<evidence type="ECO:0000256" key="1">
    <source>
        <dbReference type="ARBA" id="ARBA00004123"/>
    </source>
</evidence>
<evidence type="ECO:0000313" key="10">
    <source>
        <dbReference type="Proteomes" id="UP001150062"/>
    </source>
</evidence>
<dbReference type="InterPro" id="IPR036322">
    <property type="entry name" value="WD40_repeat_dom_sf"/>
</dbReference>
<keyword evidence="2 5" id="KW-0853">WD repeat</keyword>
<gene>
    <name evidence="9" type="ORF">M0813_11260</name>
</gene>
<dbReference type="Pfam" id="PF12894">
    <property type="entry name" value="ANAPC4_WD40"/>
    <property type="match status" value="1"/>
</dbReference>
<feature type="region of interest" description="Disordered" evidence="7">
    <location>
        <begin position="811"/>
        <end position="866"/>
    </location>
</feature>
<keyword evidence="4" id="KW-0539">Nucleus</keyword>
<comment type="caution">
    <text evidence="9">The sequence shown here is derived from an EMBL/GenBank/DDBJ whole genome shotgun (WGS) entry which is preliminary data.</text>
</comment>
<name>A0ABQ8ZG54_9EUKA</name>
<dbReference type="SMART" id="SM00320">
    <property type="entry name" value="WD40"/>
    <property type="match status" value="4"/>
</dbReference>
<feature type="repeat" description="WD" evidence="5">
    <location>
        <begin position="45"/>
        <end position="76"/>
    </location>
</feature>
<evidence type="ECO:0000256" key="6">
    <source>
        <dbReference type="SAM" id="Coils"/>
    </source>
</evidence>
<dbReference type="Pfam" id="PF00400">
    <property type="entry name" value="WD40"/>
    <property type="match status" value="1"/>
</dbReference>
<dbReference type="InterPro" id="IPR024977">
    <property type="entry name" value="Apc4-like_WD40_dom"/>
</dbReference>
<organism evidence="9 10">
    <name type="scientific">Anaeramoeba flamelloides</name>
    <dbReference type="NCBI Taxonomy" id="1746091"/>
    <lineage>
        <taxon>Eukaryota</taxon>
        <taxon>Metamonada</taxon>
        <taxon>Anaeramoebidae</taxon>
        <taxon>Anaeramoeba</taxon>
    </lineage>
</organism>
<feature type="region of interest" description="Disordered" evidence="7">
    <location>
        <begin position="532"/>
        <end position="552"/>
    </location>
</feature>
<dbReference type="Gene3D" id="2.130.10.10">
    <property type="entry name" value="YVTN repeat-like/Quinoprotein amine dehydrogenase"/>
    <property type="match status" value="2"/>
</dbReference>
<dbReference type="InterPro" id="IPR037850">
    <property type="entry name" value="RBBP5/Swd1"/>
</dbReference>
<keyword evidence="3" id="KW-0677">Repeat</keyword>
<comment type="subcellular location">
    <subcellularLocation>
        <location evidence="1">Nucleus</location>
    </subcellularLocation>
</comment>
<evidence type="ECO:0000259" key="8">
    <source>
        <dbReference type="Pfam" id="PF12894"/>
    </source>
</evidence>
<evidence type="ECO:0000256" key="2">
    <source>
        <dbReference type="ARBA" id="ARBA00022574"/>
    </source>
</evidence>